<feature type="region of interest" description="Disordered" evidence="1">
    <location>
        <begin position="386"/>
        <end position="414"/>
    </location>
</feature>
<feature type="region of interest" description="Disordered" evidence="1">
    <location>
        <begin position="1009"/>
        <end position="1068"/>
    </location>
</feature>
<feature type="region of interest" description="Disordered" evidence="1">
    <location>
        <begin position="1465"/>
        <end position="1512"/>
    </location>
</feature>
<feature type="compositionally biased region" description="Polar residues" evidence="1">
    <location>
        <begin position="1033"/>
        <end position="1044"/>
    </location>
</feature>
<evidence type="ECO:0000313" key="2">
    <source>
        <dbReference type="EMBL" id="GIL67940.1"/>
    </source>
</evidence>
<dbReference type="EMBL" id="BNCO01000106">
    <property type="protein sequence ID" value="GIL67940.1"/>
    <property type="molecule type" value="Genomic_DNA"/>
</dbReference>
<feature type="region of interest" description="Disordered" evidence="1">
    <location>
        <begin position="489"/>
        <end position="526"/>
    </location>
</feature>
<dbReference type="InterPro" id="IPR011989">
    <property type="entry name" value="ARM-like"/>
</dbReference>
<feature type="region of interest" description="Disordered" evidence="1">
    <location>
        <begin position="1195"/>
        <end position="1266"/>
    </location>
</feature>
<name>A0A8J4BRK0_9CHLO</name>
<dbReference type="Gene3D" id="1.25.10.10">
    <property type="entry name" value="Leucine-rich Repeat Variant"/>
    <property type="match status" value="2"/>
</dbReference>
<feature type="region of interest" description="Disordered" evidence="1">
    <location>
        <begin position="1128"/>
        <end position="1180"/>
    </location>
</feature>
<feature type="compositionally biased region" description="Gly residues" evidence="1">
    <location>
        <begin position="1477"/>
        <end position="1487"/>
    </location>
</feature>
<dbReference type="PANTHER" id="PTHR46241:SF1">
    <property type="entry name" value="OUTER DYNEIN ARM-DOCKING COMPLEX SUBUNIT 2"/>
    <property type="match status" value="1"/>
</dbReference>
<evidence type="ECO:0000256" key="1">
    <source>
        <dbReference type="SAM" id="MobiDB-lite"/>
    </source>
</evidence>
<organism evidence="2 3">
    <name type="scientific">Volvox africanus</name>
    <dbReference type="NCBI Taxonomy" id="51714"/>
    <lineage>
        <taxon>Eukaryota</taxon>
        <taxon>Viridiplantae</taxon>
        <taxon>Chlorophyta</taxon>
        <taxon>core chlorophytes</taxon>
        <taxon>Chlorophyceae</taxon>
        <taxon>CS clade</taxon>
        <taxon>Chlamydomonadales</taxon>
        <taxon>Volvocaceae</taxon>
        <taxon>Volvox</taxon>
    </lineage>
</organism>
<proteinExistence type="predicted"/>
<feature type="compositionally biased region" description="Low complexity" evidence="1">
    <location>
        <begin position="1021"/>
        <end position="1032"/>
    </location>
</feature>
<protein>
    <submittedName>
        <fullName evidence="2">Uncharacterized protein</fullName>
    </submittedName>
</protein>
<dbReference type="Proteomes" id="UP000747399">
    <property type="component" value="Unassembled WGS sequence"/>
</dbReference>
<dbReference type="SUPFAM" id="SSF48371">
    <property type="entry name" value="ARM repeat"/>
    <property type="match status" value="2"/>
</dbReference>
<feature type="compositionally biased region" description="Low complexity" evidence="1">
    <location>
        <begin position="489"/>
        <end position="500"/>
    </location>
</feature>
<gene>
    <name evidence="2" type="ORF">Vafri_21194</name>
</gene>
<comment type="caution">
    <text evidence="2">The sequence shown here is derived from an EMBL/GenBank/DDBJ whole genome shotgun (WGS) entry which is preliminary data.</text>
</comment>
<sequence>MKSLENDLVLIVHSCLQIDEDSRRSWAARNAPQFAQRLQQLLPEPCADFVRVADCLQRRRRPLCWCLLLLGGRVDVQLHVTAELFSQCVHPGEATFLQQHAAELTKHQYQYTQQQLLWQQQQQQVEPHNPQKITHLPNSQGRDGMTATPCLLPDDATQPPEVLQYCTQQLAAILACVGRDQGCIDVISHVALRRNGALLACLVRMLTPITAVSANSSDVVAAGVAHALATRAHAARALSCLSECSEVRGQLLAAGAVQPLLACLSADFQQLQVNRQELQAHYQQQQQYQLMTDAARCLARLGSLEAAGREMLRVQGPMGIESLISLLNGAAGAAAVESAVLALAALTAHPTLRPGLVAAGATEALMTLVELSGGPFLPAWAPDYPSADHGSPGRNSGSPASATGGGAAALVQPASAPQQQTMELALLTLVRCIRSYGSGGTAAAAGAAAGAARTATTQSTAAAAGGGEVPVPMLQLLLNMAAMPVHPHVSSHPPAMSSPSQSGAVLAAPPDASGVDYDGSDHPQPQPQLPVGAMAVVEATEALADMAREVSSALRVLSFGGHLVMLQRLLAAMPGTPATASCPLRPTLEPLPRRQLDACLRGLARIAMAAPSHPDLYLARTHEVLLHVLLGMGLADRPGWWALQGLCALAADVRCATDLVAAGVLPSVVAALRGLAAAPSLRRYSSTARHHLNLGTVKSSAAPQARSLLGANSGDCGGGDGINGSAAATRMERDIEVAHLLGLLLQNLAGHKALARVAVEEGAVPAICEWMAVCAGGKDVEGAVLCCATLCLLGDGDPGALVDMVHANGIDTLVDLLHPRWATASLVPSTVAAAIAVACRWPASAQAVRMAAGIPALVDTLRGPHGLACCRPVVSALLDLTANDPPALREIRTTNTVISLGTQLQLLPNNDPRAARIRLLLRQLGEDPDTAMRLANSEADNAIANAAAVPHHLHHHLNHHHNLIQNVQARAGARHPNASALRLQLEAAAAAAGGGGSGGSWRWRFIRTSDSGSDRRPQSLADPAPAGAAGEASTSPNTCRSYRASSPGAIVPEEPSQGSRWRMGEAPSSARDDLDCVLAALRGESSYKSLRRASLQQLAKRMDASDFSDVEDDVEDYMAVLEVATRDKNTSLSRNPSVSHQRNCKGHADPRVPAGPCQPSAASPAGLGSQPMPRSAGRGGAANIIRTSADTAVAATPSASLVPPATPSQTAAQAPGSADVWTEGAAKGSGSNQGSAEWPNRGRDPNGSPTASAAAQNGDDDATGADANKGVVVVVVAAPQDDAFASSIDTDPGDGMSSGGGEVALWRRHHQLQQLQHSQDHSDGYGNGQGSFSPGRYRYSGCGSSTQGPHSIDQVPPSEDFWLEAEDPDHPEPSNRHPQTANNQRRPEESQPDLGGPQSRCYLQDDVGHHHGDGSETEYPYTYTYPLPLQHPHPEDQELQPIGWRGRSAVVHTLAAVNPLRLFGGARRGPKKKAAEGSGGGGDGGAAVGRRSGDRATAGCESCGIPQVGGGRRSLQVDGEELVYWSADL</sequence>
<reference evidence="2" key="1">
    <citation type="journal article" date="2021" name="Proc. Natl. Acad. Sci. U.S.A.">
        <title>Three genomes in the algal genus Volvox reveal the fate of a haploid sex-determining region after a transition to homothallism.</title>
        <authorList>
            <person name="Yamamoto K."/>
            <person name="Hamaji T."/>
            <person name="Kawai-Toyooka H."/>
            <person name="Matsuzaki R."/>
            <person name="Takahashi F."/>
            <person name="Nishimura Y."/>
            <person name="Kawachi M."/>
            <person name="Noguchi H."/>
            <person name="Minakuchi Y."/>
            <person name="Umen J.G."/>
            <person name="Toyoda A."/>
            <person name="Nozaki H."/>
        </authorList>
    </citation>
    <scope>NUCLEOTIDE SEQUENCE</scope>
    <source>
        <strain evidence="2">NIES-3780</strain>
    </source>
</reference>
<keyword evidence="3" id="KW-1185">Reference proteome</keyword>
<feature type="region of interest" description="Disordered" evidence="1">
    <location>
        <begin position="1280"/>
        <end position="1425"/>
    </location>
</feature>
<dbReference type="InterPro" id="IPR016024">
    <property type="entry name" value="ARM-type_fold"/>
</dbReference>
<evidence type="ECO:0000313" key="3">
    <source>
        <dbReference type="Proteomes" id="UP000747399"/>
    </source>
</evidence>
<dbReference type="PANTHER" id="PTHR46241">
    <property type="entry name" value="ARMADILLO REPEAT-CONTAINING PROTEIN 4 ARMC4"/>
    <property type="match status" value="1"/>
</dbReference>
<accession>A0A8J4BRK0</accession>
<feature type="compositionally biased region" description="Polar residues" evidence="1">
    <location>
        <begin position="1130"/>
        <end position="1141"/>
    </location>
</feature>